<dbReference type="AlphaFoldDB" id="A0AAV7VFB5"/>
<keyword evidence="3" id="KW-1185">Reference proteome</keyword>
<evidence type="ECO:0000313" key="2">
    <source>
        <dbReference type="EMBL" id="KAJ1200002.1"/>
    </source>
</evidence>
<comment type="caution">
    <text evidence="2">The sequence shown here is derived from an EMBL/GenBank/DDBJ whole genome shotgun (WGS) entry which is preliminary data.</text>
</comment>
<sequence>MWGCAEGLPDQQRTSGSRKRQLHHSQTLFGSQPELGSPQCSGARRRAKQRVNQPDNYYSLKPSASRNIPQQRTPPPLPCTNMADDMQGATMDRILQEISAVSRKLEGMDNAMVALTAETRSMCLDIAGFLSQLSGLDQRWKLK</sequence>
<feature type="compositionally biased region" description="Polar residues" evidence="1">
    <location>
        <begin position="50"/>
        <end position="71"/>
    </location>
</feature>
<feature type="region of interest" description="Disordered" evidence="1">
    <location>
        <begin position="1"/>
        <end position="84"/>
    </location>
</feature>
<accession>A0AAV7VFB5</accession>
<organism evidence="2 3">
    <name type="scientific">Pleurodeles waltl</name>
    <name type="common">Iberian ribbed newt</name>
    <dbReference type="NCBI Taxonomy" id="8319"/>
    <lineage>
        <taxon>Eukaryota</taxon>
        <taxon>Metazoa</taxon>
        <taxon>Chordata</taxon>
        <taxon>Craniata</taxon>
        <taxon>Vertebrata</taxon>
        <taxon>Euteleostomi</taxon>
        <taxon>Amphibia</taxon>
        <taxon>Batrachia</taxon>
        <taxon>Caudata</taxon>
        <taxon>Salamandroidea</taxon>
        <taxon>Salamandridae</taxon>
        <taxon>Pleurodelinae</taxon>
        <taxon>Pleurodeles</taxon>
    </lineage>
</organism>
<proteinExistence type="predicted"/>
<dbReference type="Proteomes" id="UP001066276">
    <property type="component" value="Chromosome 2_1"/>
</dbReference>
<evidence type="ECO:0000256" key="1">
    <source>
        <dbReference type="SAM" id="MobiDB-lite"/>
    </source>
</evidence>
<gene>
    <name evidence="2" type="ORF">NDU88_003832</name>
</gene>
<evidence type="ECO:0000313" key="3">
    <source>
        <dbReference type="Proteomes" id="UP001066276"/>
    </source>
</evidence>
<name>A0AAV7VFB5_PLEWA</name>
<dbReference type="EMBL" id="JANPWB010000003">
    <property type="protein sequence ID" value="KAJ1200002.1"/>
    <property type="molecule type" value="Genomic_DNA"/>
</dbReference>
<reference evidence="2" key="1">
    <citation type="journal article" date="2022" name="bioRxiv">
        <title>Sequencing and chromosome-scale assembly of the giantPleurodeles waltlgenome.</title>
        <authorList>
            <person name="Brown T."/>
            <person name="Elewa A."/>
            <person name="Iarovenko S."/>
            <person name="Subramanian E."/>
            <person name="Araus A.J."/>
            <person name="Petzold A."/>
            <person name="Susuki M."/>
            <person name="Suzuki K.-i.T."/>
            <person name="Hayashi T."/>
            <person name="Toyoda A."/>
            <person name="Oliveira C."/>
            <person name="Osipova E."/>
            <person name="Leigh N.D."/>
            <person name="Simon A."/>
            <person name="Yun M.H."/>
        </authorList>
    </citation>
    <scope>NUCLEOTIDE SEQUENCE</scope>
    <source>
        <strain evidence="2">20211129_DDA</strain>
        <tissue evidence="2">Liver</tissue>
    </source>
</reference>
<protein>
    <submittedName>
        <fullName evidence="2">Uncharacterized protein</fullName>
    </submittedName>
</protein>